<accession>A0ABT0PUV0</accession>
<protein>
    <recommendedName>
        <fullName evidence="3">Bacterial toxin 44 domain-containing protein</fullName>
    </recommendedName>
</protein>
<sequence>MLRHMHLAAQYLAMGGKSFLEAKADDSHTNLSFAKDENQLQTRELDNSGNRLCLDYERYGLLWSNSEDFIGLEGNSHASILQWLQETSSKMELKPYSYQLHYKLPYTTDSGFVFGPPDKEQINTLIEFRSLAQDAIQSFLNAQHLKSEIRVWPHHFDTGAFSALNNGSGKSIGLGMATPDAIVDDFYFYLSGYRGHNNLNTWAFNRLSHGNWVNDNFKGAVLAASGVTKNQVTQFFSEALDGYMR</sequence>
<reference evidence="1 2" key="1">
    <citation type="submission" date="2022-05" db="EMBL/GenBank/DDBJ databases">
        <authorList>
            <person name="Park J.-S."/>
        </authorList>
    </citation>
    <scope>NUCLEOTIDE SEQUENCE [LARGE SCALE GENOMIC DNA]</scope>
    <source>
        <strain evidence="1 2">2012CJ35-5</strain>
    </source>
</reference>
<dbReference type="Proteomes" id="UP001203607">
    <property type="component" value="Unassembled WGS sequence"/>
</dbReference>
<comment type="caution">
    <text evidence="1">The sequence shown here is derived from an EMBL/GenBank/DDBJ whole genome shotgun (WGS) entry which is preliminary data.</text>
</comment>
<name>A0ABT0PUV0_9FLAO</name>
<evidence type="ECO:0008006" key="3">
    <source>
        <dbReference type="Google" id="ProtNLM"/>
    </source>
</evidence>
<evidence type="ECO:0000313" key="2">
    <source>
        <dbReference type="Proteomes" id="UP001203607"/>
    </source>
</evidence>
<organism evidence="1 2">
    <name type="scientific">Flagellimonas spongiicola</name>
    <dbReference type="NCBI Taxonomy" id="2942208"/>
    <lineage>
        <taxon>Bacteria</taxon>
        <taxon>Pseudomonadati</taxon>
        <taxon>Bacteroidota</taxon>
        <taxon>Flavobacteriia</taxon>
        <taxon>Flavobacteriales</taxon>
        <taxon>Flavobacteriaceae</taxon>
        <taxon>Flagellimonas</taxon>
    </lineage>
</organism>
<gene>
    <name evidence="1" type="ORF">M3P19_13985</name>
</gene>
<proteinExistence type="predicted"/>
<keyword evidence="2" id="KW-1185">Reference proteome</keyword>
<dbReference type="RefSeq" id="WP_249658313.1">
    <property type="nucleotide sequence ID" value="NZ_JAMFMA010000003.1"/>
</dbReference>
<dbReference type="EMBL" id="JAMFMA010000003">
    <property type="protein sequence ID" value="MCL6275125.1"/>
    <property type="molecule type" value="Genomic_DNA"/>
</dbReference>
<evidence type="ECO:0000313" key="1">
    <source>
        <dbReference type="EMBL" id="MCL6275125.1"/>
    </source>
</evidence>